<protein>
    <recommendedName>
        <fullName evidence="5">Secreted protein</fullName>
    </recommendedName>
</protein>
<evidence type="ECO:0000313" key="4">
    <source>
        <dbReference type="Proteomes" id="UP000663193"/>
    </source>
</evidence>
<feature type="compositionally biased region" description="Polar residues" evidence="1">
    <location>
        <begin position="81"/>
        <end position="95"/>
    </location>
</feature>
<reference evidence="4" key="1">
    <citation type="journal article" date="2021" name="BMC Genomics">
        <title>Chromosome-level genome assembly and manually-curated proteome of model necrotroph Parastagonospora nodorum Sn15 reveals a genome-wide trove of candidate effector homologs, and redundancy of virulence-related functions within an accessory chromosome.</title>
        <authorList>
            <person name="Bertazzoni S."/>
            <person name="Jones D.A.B."/>
            <person name="Phan H.T."/>
            <person name="Tan K.-C."/>
            <person name="Hane J.K."/>
        </authorList>
    </citation>
    <scope>NUCLEOTIDE SEQUENCE [LARGE SCALE GENOMIC DNA]</scope>
    <source>
        <strain evidence="4">SN15 / ATCC MYA-4574 / FGSC 10173)</strain>
    </source>
</reference>
<evidence type="ECO:0000313" key="3">
    <source>
        <dbReference type="EMBL" id="QRC99598.1"/>
    </source>
</evidence>
<proteinExistence type="predicted"/>
<feature type="signal peptide" evidence="2">
    <location>
        <begin position="1"/>
        <end position="27"/>
    </location>
</feature>
<dbReference type="AlphaFoldDB" id="A0A7U2I2R2"/>
<keyword evidence="4" id="KW-1185">Reference proteome</keyword>
<evidence type="ECO:0000256" key="2">
    <source>
        <dbReference type="SAM" id="SignalP"/>
    </source>
</evidence>
<evidence type="ECO:0008006" key="5">
    <source>
        <dbReference type="Google" id="ProtNLM"/>
    </source>
</evidence>
<gene>
    <name evidence="3" type="ORF">JI435_437200</name>
</gene>
<organism evidence="3 4">
    <name type="scientific">Phaeosphaeria nodorum (strain SN15 / ATCC MYA-4574 / FGSC 10173)</name>
    <name type="common">Glume blotch fungus</name>
    <name type="synonym">Parastagonospora nodorum</name>
    <dbReference type="NCBI Taxonomy" id="321614"/>
    <lineage>
        <taxon>Eukaryota</taxon>
        <taxon>Fungi</taxon>
        <taxon>Dikarya</taxon>
        <taxon>Ascomycota</taxon>
        <taxon>Pezizomycotina</taxon>
        <taxon>Dothideomycetes</taxon>
        <taxon>Pleosporomycetidae</taxon>
        <taxon>Pleosporales</taxon>
        <taxon>Pleosporineae</taxon>
        <taxon>Phaeosphaeriaceae</taxon>
        <taxon>Parastagonospora</taxon>
    </lineage>
</organism>
<dbReference type="VEuPathDB" id="FungiDB:JI435_437200"/>
<evidence type="ECO:0000256" key="1">
    <source>
        <dbReference type="SAM" id="MobiDB-lite"/>
    </source>
</evidence>
<feature type="chain" id="PRO_5031377405" description="Secreted protein" evidence="2">
    <location>
        <begin position="28"/>
        <end position="146"/>
    </location>
</feature>
<sequence length="146" mass="16487">MTESQALMRWWFLLLYVVSNHLTMHHGRRIVYRKEDVQTRALKRVVGNEWRSKKLKTNCRIVVSCAVGRDLPCPVYRSAGNSSDPLQPPLSSTSMHFRADKRGGVGTRHESLQSPFSRLVWDASGVVTPHDAAGKALRKRTEVCSA</sequence>
<accession>A0A7U2I2R2</accession>
<feature type="region of interest" description="Disordered" evidence="1">
    <location>
        <begin position="81"/>
        <end position="102"/>
    </location>
</feature>
<keyword evidence="2" id="KW-0732">Signal</keyword>
<name>A0A7U2I2R2_PHANO</name>
<dbReference type="Proteomes" id="UP000663193">
    <property type="component" value="Chromosome 10"/>
</dbReference>
<dbReference type="EMBL" id="CP069032">
    <property type="protein sequence ID" value="QRC99598.1"/>
    <property type="molecule type" value="Genomic_DNA"/>
</dbReference>